<evidence type="ECO:0000256" key="5">
    <source>
        <dbReference type="ARBA" id="ARBA00022763"/>
    </source>
</evidence>
<dbReference type="GO" id="GO:0006281">
    <property type="term" value="P:DNA repair"/>
    <property type="evidence" value="ECO:0007669"/>
    <property type="project" value="UniProtKB-KW"/>
</dbReference>
<evidence type="ECO:0000256" key="8">
    <source>
        <dbReference type="ARBA" id="ARBA00023014"/>
    </source>
</evidence>
<dbReference type="GO" id="GO:0051539">
    <property type="term" value="F:4 iron, 4 sulfur cluster binding"/>
    <property type="evidence" value="ECO:0007669"/>
    <property type="project" value="UniProtKB-KW"/>
</dbReference>
<dbReference type="Pfam" id="PF03167">
    <property type="entry name" value="UDG"/>
    <property type="match status" value="1"/>
</dbReference>
<dbReference type="GO" id="GO:0097506">
    <property type="term" value="F:deaminated base DNA N-glycosylase activity"/>
    <property type="evidence" value="ECO:0007669"/>
    <property type="project" value="UniProtKB-ARBA"/>
</dbReference>
<dbReference type="SMART" id="SM00987">
    <property type="entry name" value="UreE_C"/>
    <property type="match status" value="1"/>
</dbReference>
<keyword evidence="3" id="KW-0004">4Fe-4S</keyword>
<evidence type="ECO:0000256" key="1">
    <source>
        <dbReference type="ARBA" id="ARBA00006521"/>
    </source>
</evidence>
<dbReference type="EMBL" id="CP011371">
    <property type="protein sequence ID" value="AKJ29513.1"/>
    <property type="molecule type" value="Genomic_DNA"/>
</dbReference>
<keyword evidence="4" id="KW-0479">Metal-binding</keyword>
<dbReference type="PATRIC" id="fig|413882.6.peg.2944"/>
<keyword evidence="5" id="KW-0227">DNA damage</keyword>
<dbReference type="SMART" id="SM00986">
    <property type="entry name" value="UDG"/>
    <property type="match status" value="1"/>
</dbReference>
<dbReference type="KEGG" id="pbh:AAW51_2822"/>
<dbReference type="InterPro" id="IPR005273">
    <property type="entry name" value="Ura-DNA_glyco_family4"/>
</dbReference>
<keyword evidence="8" id="KW-0411">Iron-sulfur</keyword>
<dbReference type="PANTHER" id="PTHR33693">
    <property type="entry name" value="TYPE-5 URACIL-DNA GLYCOSYLASE"/>
    <property type="match status" value="1"/>
</dbReference>
<dbReference type="GO" id="GO:0046872">
    <property type="term" value="F:metal ion binding"/>
    <property type="evidence" value="ECO:0007669"/>
    <property type="project" value="UniProtKB-KW"/>
</dbReference>
<accession>A0A0G3BNE4</accession>
<dbReference type="PANTHER" id="PTHR33693:SF9">
    <property type="entry name" value="TYPE-4 URACIL-DNA GLYCOSYLASE"/>
    <property type="match status" value="1"/>
</dbReference>
<proteinExistence type="inferred from homology"/>
<dbReference type="CDD" id="cd10030">
    <property type="entry name" value="UDG-F4_TTUDGA_SPO1dp_like"/>
    <property type="match status" value="1"/>
</dbReference>
<keyword evidence="6" id="KW-0378">Hydrolase</keyword>
<reference evidence="12 13" key="1">
    <citation type="submission" date="2015-05" db="EMBL/GenBank/DDBJ databases">
        <authorList>
            <person name="Tang B."/>
            <person name="Yu Y."/>
        </authorList>
    </citation>
    <scope>NUCLEOTIDE SEQUENCE [LARGE SCALE GENOMIC DNA]</scope>
    <source>
        <strain evidence="12 13">DSM 7029</strain>
    </source>
</reference>
<keyword evidence="9" id="KW-0234">DNA repair</keyword>
<dbReference type="AlphaFoldDB" id="A0A0G3BNE4"/>
<evidence type="ECO:0000256" key="9">
    <source>
        <dbReference type="ARBA" id="ARBA00023204"/>
    </source>
</evidence>
<name>A0A0G3BNE4_9BURK</name>
<keyword evidence="13" id="KW-1185">Reference proteome</keyword>
<evidence type="ECO:0000256" key="2">
    <source>
        <dbReference type="ARBA" id="ARBA00019403"/>
    </source>
</evidence>
<evidence type="ECO:0000313" key="13">
    <source>
        <dbReference type="Proteomes" id="UP000035352"/>
    </source>
</evidence>
<dbReference type="Proteomes" id="UP000035352">
    <property type="component" value="Chromosome"/>
</dbReference>
<keyword evidence="7" id="KW-0408">Iron</keyword>
<dbReference type="NCBIfam" id="TIGR03914">
    <property type="entry name" value="UDG_fam_dom"/>
    <property type="match status" value="1"/>
</dbReference>
<dbReference type="Pfam" id="PF13566">
    <property type="entry name" value="DUF4130"/>
    <property type="match status" value="1"/>
</dbReference>
<sequence length="522" mass="57557">MRADHSSPGRAIGPALRRAARKWPDERQIELAHAADVEGWRAAARALLAEGCPPDAVHWQVRGEASVGLIDGLFPALPLPSPPVGDPAPVRVPAGFVTLAERALLHRDAGRHALMYRLLWRLVREPELRHDVLDPDMLAARALGQQVRRDLHKMKAFVRFTERATTLGPRFVAWFEPSHHIVAAAAPFFMRRFTTMHWAIVTPDRSVRWDGESLHFGAGARRDDVVAADAHESLWLTYYEHIFNPARLKLAAMQGEMPRRYWPNLPEARLIAPLAAAAQHRAEQMVEQTPSEPRRQRPALPAVVPAGGSSSTAAAACLACPHARHATQTVWGEGPATAQAVLVGEQPGDLEDLQGRPFVGPAGRLLDRALADVGLDRRQLYLTNAVKHFRYELRGKRRLHKTPGQRELAACAGWLEHELREVTAPSLVALGATAAQALLGQRVSVQAQRGQWHTRADGRRVLVTWHLAALLRMPEPARAEAYRVWVQDLSQLVGAANAQEQKGTTAHSRAATSFTGSTSTRE</sequence>
<evidence type="ECO:0000256" key="3">
    <source>
        <dbReference type="ARBA" id="ARBA00022485"/>
    </source>
</evidence>
<dbReference type="Gene3D" id="3.40.470.10">
    <property type="entry name" value="Uracil-DNA glycosylase-like domain"/>
    <property type="match status" value="1"/>
</dbReference>
<dbReference type="RefSeq" id="WP_083438294.1">
    <property type="nucleotide sequence ID" value="NZ_CP011371.1"/>
</dbReference>
<dbReference type="STRING" id="413882.AAW51_2822"/>
<dbReference type="InterPro" id="IPR023875">
    <property type="entry name" value="DNA_repair_put"/>
</dbReference>
<dbReference type="NCBIfam" id="TIGR03915">
    <property type="entry name" value="SAM_7_link_chp"/>
    <property type="match status" value="1"/>
</dbReference>
<dbReference type="OrthoDB" id="5290748at2"/>
<protein>
    <recommendedName>
        <fullName evidence="2">Type-4 uracil-DNA glycosylase</fullName>
    </recommendedName>
</protein>
<dbReference type="InterPro" id="IPR005122">
    <property type="entry name" value="Uracil-DNA_glycosylase-like"/>
</dbReference>
<evidence type="ECO:0000256" key="4">
    <source>
        <dbReference type="ARBA" id="ARBA00022723"/>
    </source>
</evidence>
<dbReference type="InterPro" id="IPR025404">
    <property type="entry name" value="DUF4130"/>
</dbReference>
<comment type="similarity">
    <text evidence="1">Belongs to the uracil-DNA glycosylase (UDG) superfamily. Type 4 (UDGa) family.</text>
</comment>
<dbReference type="InterPro" id="IPR051536">
    <property type="entry name" value="UDG_Type-4/5"/>
</dbReference>
<gene>
    <name evidence="12" type="ORF">AAW51_2822</name>
</gene>
<evidence type="ECO:0000256" key="6">
    <source>
        <dbReference type="ARBA" id="ARBA00022801"/>
    </source>
</evidence>
<feature type="region of interest" description="Disordered" evidence="10">
    <location>
        <begin position="499"/>
        <end position="522"/>
    </location>
</feature>
<dbReference type="SUPFAM" id="SSF52141">
    <property type="entry name" value="Uracil-DNA glycosylase-like"/>
    <property type="match status" value="1"/>
</dbReference>
<evidence type="ECO:0000256" key="7">
    <source>
        <dbReference type="ARBA" id="ARBA00023004"/>
    </source>
</evidence>
<evidence type="ECO:0000259" key="11">
    <source>
        <dbReference type="SMART" id="SM00986"/>
    </source>
</evidence>
<dbReference type="InterPro" id="IPR036895">
    <property type="entry name" value="Uracil-DNA_glycosylase-like_sf"/>
</dbReference>
<evidence type="ECO:0000313" key="12">
    <source>
        <dbReference type="EMBL" id="AKJ29513.1"/>
    </source>
</evidence>
<evidence type="ECO:0000256" key="10">
    <source>
        <dbReference type="SAM" id="MobiDB-lite"/>
    </source>
</evidence>
<feature type="domain" description="Uracil-DNA glycosylase-like" evidence="11">
    <location>
        <begin position="331"/>
        <end position="490"/>
    </location>
</feature>
<organism evidence="12 13">
    <name type="scientific">Caldimonas brevitalea</name>
    <dbReference type="NCBI Taxonomy" id="413882"/>
    <lineage>
        <taxon>Bacteria</taxon>
        <taxon>Pseudomonadati</taxon>
        <taxon>Pseudomonadota</taxon>
        <taxon>Betaproteobacteria</taxon>
        <taxon>Burkholderiales</taxon>
        <taxon>Sphaerotilaceae</taxon>
        <taxon>Caldimonas</taxon>
    </lineage>
</organism>